<keyword evidence="4" id="KW-0547">Nucleotide-binding</keyword>
<keyword evidence="2" id="KW-1048">Host nucleus</keyword>
<evidence type="ECO:0000256" key="1">
    <source>
        <dbReference type="ARBA" id="ARBA00004147"/>
    </source>
</evidence>
<dbReference type="GO" id="GO:0006260">
    <property type="term" value="P:DNA replication"/>
    <property type="evidence" value="ECO:0007669"/>
    <property type="project" value="UniProtKB-KW"/>
</dbReference>
<evidence type="ECO:0000256" key="3">
    <source>
        <dbReference type="ARBA" id="ARBA00022705"/>
    </source>
</evidence>
<evidence type="ECO:0000256" key="2">
    <source>
        <dbReference type="ARBA" id="ARBA00022562"/>
    </source>
</evidence>
<dbReference type="InterPro" id="IPR001257">
    <property type="entry name" value="Parvovirus_NS1_helicase"/>
</dbReference>
<dbReference type="Pfam" id="PF01057">
    <property type="entry name" value="Parvo_NS1"/>
    <property type="match status" value="1"/>
</dbReference>
<accession>A0AAU7E1K9</accession>
<evidence type="ECO:0000259" key="6">
    <source>
        <dbReference type="Pfam" id="PF01057"/>
    </source>
</evidence>
<keyword evidence="3" id="KW-0235">DNA replication</keyword>
<sequence>MHLLIFHKTNTDDKKARINIDKDIYSQFQNIKIDENINMQLNMEQVKSCGSYINYLKKNPYYLFTDDLEVAQMYVHFDRTHIFPENSRPKFSGVNNYATSGNQHVLAFFNDKLKDGCIDLEMCLQDPRAVNYLANTQLKVLFSNAQSFFFANRKFIDSILEITNKFVKQPMYKKCICPVIEMLQYQNINIQQFEENFMKWLLADSKKNTLIFIGPPDTGKSVFASSLHNCFRYANRLANDGLFTFANAINADCIYHEEPFITQETMQTAKLIYEGNPSTPISIKNLSAKRLNKKIPVIISTNHPITKYCSSEEGAINARCHSIQFKNNVSKYKFCNDNNLIDNSVIHTCSNLSIDIKRRTNKATTGESSIEDFRQEQTPSIISQEVEINDDNFTINCDSLHKLHKCHWIAYITYIVFKYNLQQYYPVIHYDPTFFNKHSDLYDICDKLHFDCSTVEKLNFEDV</sequence>
<dbReference type="GO" id="GO:0042025">
    <property type="term" value="C:host cell nucleus"/>
    <property type="evidence" value="ECO:0007669"/>
    <property type="project" value="UniProtKB-SubCell"/>
</dbReference>
<name>A0AAU7E1K9_9VIRU</name>
<dbReference type="Gene3D" id="3.40.50.300">
    <property type="entry name" value="P-loop containing nucleotide triphosphate hydrolases"/>
    <property type="match status" value="1"/>
</dbReference>
<dbReference type="GO" id="GO:0005524">
    <property type="term" value="F:ATP binding"/>
    <property type="evidence" value="ECO:0007669"/>
    <property type="project" value="UniProtKB-KW"/>
</dbReference>
<evidence type="ECO:0000256" key="4">
    <source>
        <dbReference type="ARBA" id="ARBA00022741"/>
    </source>
</evidence>
<reference evidence="7" key="1">
    <citation type="journal article" date="2024" name="Microbiome">
        <title>Substantial viral diversity in bats and rodents from East Africa: insights into evolution, recombination, and cocirculation.</title>
        <authorList>
            <person name="Wang D."/>
            <person name="Yang X."/>
            <person name="Ren Z."/>
            <person name="Hu B."/>
            <person name="Zhao H."/>
            <person name="Yang K."/>
            <person name="Shi P."/>
            <person name="Zhang Z."/>
            <person name="Feng Q."/>
            <person name="Nawenja C.V."/>
            <person name="Obanda V."/>
            <person name="Robert K."/>
            <person name="Nalikka B."/>
            <person name="Waruhiu C.N."/>
            <person name="Ochola G.O."/>
            <person name="Onyuok S.O."/>
            <person name="Ochieng H."/>
            <person name="Li B."/>
            <person name="Zhu Y."/>
            <person name="Si H."/>
            <person name="Yin J."/>
            <person name="Kristiansen K."/>
            <person name="Jin X."/>
            <person name="Xu X."/>
            <person name="Xiao M."/>
            <person name="Agwanda B."/>
            <person name="Ommeh S."/>
            <person name="Li J."/>
            <person name="Shi Z.L."/>
        </authorList>
    </citation>
    <scope>NUCLEOTIDE SEQUENCE</scope>
    <source>
        <strain evidence="7">26A/Kenya/BAT2997/2015</strain>
    </source>
</reference>
<reference evidence="7" key="2">
    <citation type="submission" date="2024-02" db="EMBL/GenBank/DDBJ databases">
        <authorList>
            <person name="Hu B."/>
        </authorList>
    </citation>
    <scope>NUCLEOTIDE SEQUENCE</scope>
    <source>
        <strain evidence="7">26A/Kenya/BAT2997/2015</strain>
    </source>
</reference>
<dbReference type="InterPro" id="IPR027417">
    <property type="entry name" value="P-loop_NTPase"/>
</dbReference>
<dbReference type="SUPFAM" id="SSF52540">
    <property type="entry name" value="P-loop containing nucleoside triphosphate hydrolases"/>
    <property type="match status" value="1"/>
</dbReference>
<evidence type="ECO:0000256" key="5">
    <source>
        <dbReference type="ARBA" id="ARBA00022840"/>
    </source>
</evidence>
<dbReference type="EMBL" id="PP711827">
    <property type="protein sequence ID" value="XBH23630.1"/>
    <property type="molecule type" value="Genomic_DNA"/>
</dbReference>
<proteinExistence type="predicted"/>
<dbReference type="GO" id="GO:0019079">
    <property type="term" value="P:viral genome replication"/>
    <property type="evidence" value="ECO:0007669"/>
    <property type="project" value="InterPro"/>
</dbReference>
<comment type="subcellular location">
    <subcellularLocation>
        <location evidence="1">Host nucleus</location>
    </subcellularLocation>
</comment>
<feature type="domain" description="Parvovirus non-structural protein 1 helicase" evidence="6">
    <location>
        <begin position="135"/>
        <end position="333"/>
    </location>
</feature>
<protein>
    <submittedName>
        <fullName evidence="7">NS1 protein</fullName>
    </submittedName>
</protein>
<evidence type="ECO:0000313" key="7">
    <source>
        <dbReference type="EMBL" id="XBH23630.1"/>
    </source>
</evidence>
<organism evidence="7">
    <name type="scientific">Miniopterus bat parvovirus</name>
    <dbReference type="NCBI Taxonomy" id="3141923"/>
    <lineage>
        <taxon>Viruses</taxon>
        <taxon>Monodnaviria</taxon>
        <taxon>Shotokuvirae</taxon>
        <taxon>Cossaviricota</taxon>
        <taxon>Quintoviricetes</taxon>
        <taxon>Piccovirales</taxon>
        <taxon>Parvoviridae</taxon>
    </lineage>
</organism>
<keyword evidence="5" id="KW-0067">ATP-binding</keyword>